<gene>
    <name evidence="18" type="ORF">C7457_0931</name>
</gene>
<dbReference type="Pfam" id="PF00383">
    <property type="entry name" value="dCMP_cyt_deam_1"/>
    <property type="match status" value="1"/>
</dbReference>
<dbReference type="GO" id="GO:0050661">
    <property type="term" value="F:NADP binding"/>
    <property type="evidence" value="ECO:0007669"/>
    <property type="project" value="InterPro"/>
</dbReference>
<evidence type="ECO:0000256" key="10">
    <source>
        <dbReference type="ARBA" id="ARBA00022857"/>
    </source>
</evidence>
<dbReference type="PIRSF" id="PIRSF006769">
    <property type="entry name" value="RibD"/>
    <property type="match status" value="1"/>
</dbReference>
<keyword evidence="8 13" id="KW-0378">Hydrolase</keyword>
<comment type="cofactor">
    <cofactor evidence="13 16">
        <name>Zn(2+)</name>
        <dbReference type="ChEBI" id="CHEBI:29105"/>
    </cofactor>
    <text evidence="13 16">Binds 1 zinc ion.</text>
</comment>
<dbReference type="GO" id="GO:0008835">
    <property type="term" value="F:diaminohydroxyphosphoribosylaminopyrimidine deaminase activity"/>
    <property type="evidence" value="ECO:0007669"/>
    <property type="project" value="UniProtKB-EC"/>
</dbReference>
<feature type="binding site" evidence="15">
    <location>
        <position position="158"/>
    </location>
    <ligand>
        <name>NADP(+)</name>
        <dbReference type="ChEBI" id="CHEBI:58349"/>
    </ligand>
</feature>
<dbReference type="AlphaFoldDB" id="A0A420W9M9"/>
<keyword evidence="9 13" id="KW-0862">Zinc</keyword>
<evidence type="ECO:0000256" key="9">
    <source>
        <dbReference type="ARBA" id="ARBA00022833"/>
    </source>
</evidence>
<dbReference type="Proteomes" id="UP000280881">
    <property type="component" value="Unassembled WGS sequence"/>
</dbReference>
<evidence type="ECO:0000256" key="7">
    <source>
        <dbReference type="ARBA" id="ARBA00022723"/>
    </source>
</evidence>
<dbReference type="SUPFAM" id="SSF53597">
    <property type="entry name" value="Dihydrofolate reductase-like"/>
    <property type="match status" value="1"/>
</dbReference>
<comment type="similarity">
    <text evidence="4 13">In the N-terminal section; belongs to the cytidine and deoxycytidylate deaminase family.</text>
</comment>
<feature type="binding site" evidence="15">
    <location>
        <position position="208"/>
    </location>
    <ligand>
        <name>substrate</name>
    </ligand>
</feature>
<dbReference type="GO" id="GO:0008270">
    <property type="term" value="F:zinc ion binding"/>
    <property type="evidence" value="ECO:0007669"/>
    <property type="project" value="InterPro"/>
</dbReference>
<dbReference type="InterPro" id="IPR002125">
    <property type="entry name" value="CMP_dCMP_dom"/>
</dbReference>
<evidence type="ECO:0000256" key="16">
    <source>
        <dbReference type="PIRSR" id="PIRSR006769-3"/>
    </source>
</evidence>
<accession>A0A420W9M9</accession>
<evidence type="ECO:0000313" key="18">
    <source>
        <dbReference type="EMBL" id="RKQ64041.1"/>
    </source>
</evidence>
<dbReference type="EC" id="3.5.4.26" evidence="13"/>
<dbReference type="InterPro" id="IPR024072">
    <property type="entry name" value="DHFR-like_dom_sf"/>
</dbReference>
<name>A0A420W9M9_9BACT</name>
<evidence type="ECO:0000256" key="5">
    <source>
        <dbReference type="ARBA" id="ARBA00007417"/>
    </source>
</evidence>
<evidence type="ECO:0000256" key="6">
    <source>
        <dbReference type="ARBA" id="ARBA00022619"/>
    </source>
</evidence>
<keyword evidence="7 13" id="KW-0479">Metal-binding</keyword>
<keyword evidence="6 13" id="KW-0686">Riboflavin biosynthesis</keyword>
<dbReference type="EC" id="1.1.1.193" evidence="13"/>
<comment type="catalytic activity">
    <reaction evidence="13">
        <text>2,5-diamino-6-hydroxy-4-(5-phosphoribosylamino)-pyrimidine + H2O + H(+) = 5-amino-6-(5-phospho-D-ribosylamino)uracil + NH4(+)</text>
        <dbReference type="Rhea" id="RHEA:21868"/>
        <dbReference type="ChEBI" id="CHEBI:15377"/>
        <dbReference type="ChEBI" id="CHEBI:15378"/>
        <dbReference type="ChEBI" id="CHEBI:28938"/>
        <dbReference type="ChEBI" id="CHEBI:58453"/>
        <dbReference type="ChEBI" id="CHEBI:58614"/>
        <dbReference type="EC" id="3.5.4.26"/>
    </reaction>
</comment>
<feature type="binding site" evidence="16">
    <location>
        <position position="55"/>
    </location>
    <ligand>
        <name>Zn(2+)</name>
        <dbReference type="ChEBI" id="CHEBI:29105"/>
        <note>catalytic</note>
    </ligand>
</feature>
<evidence type="ECO:0000256" key="3">
    <source>
        <dbReference type="ARBA" id="ARBA00004910"/>
    </source>
</evidence>
<evidence type="ECO:0000256" key="1">
    <source>
        <dbReference type="ARBA" id="ARBA00002151"/>
    </source>
</evidence>
<dbReference type="Gene3D" id="3.40.140.10">
    <property type="entry name" value="Cytidine Deaminase, domain 2"/>
    <property type="match status" value="1"/>
</dbReference>
<feature type="binding site" evidence="15">
    <location>
        <position position="204"/>
    </location>
    <ligand>
        <name>NADP(+)</name>
        <dbReference type="ChEBI" id="CHEBI:58349"/>
    </ligand>
</feature>
<dbReference type="GO" id="GO:0008703">
    <property type="term" value="F:5-amino-6-(5-phosphoribosylamino)uracil reductase activity"/>
    <property type="evidence" value="ECO:0007669"/>
    <property type="project" value="UniProtKB-EC"/>
</dbReference>
<keyword evidence="10 13" id="KW-0521">NADP</keyword>
<sequence length="374" mass="41313">MWVELTKDEWFMKLALSEGYKGKGKTLPNPAVGAVVVKDGKVISTGYHERAGLPHAERIALERAGKEAKGATLYVTLEPCNHYGRTPPCTEAIISAGIKKVVIGVRDPNPVASGGIERLKRAGIEVEVGVLERECFELIEDFVFNLKSPRPFVSLKLASTLDGAIADKEGNSKWITGKEARAYVHKLRSYYNAVMVGIGTVLKDDPLLTVREYPVEKQPFAVVVDPTLKIPTNCRLVKERASELVVITDQSSLLTYKAGILKDLGVKLLPVFGVEGVIDLTEALTSLKEELGVYSVLCEGGSSLAGYLLENSNVDKFYVFYAPKVLMGRDFIPIFRGSSRKLCEIFNFSLFSIETYGQDIVFKLYRKEIVKNII</sequence>
<dbReference type="InterPro" id="IPR002734">
    <property type="entry name" value="RibDG_C"/>
</dbReference>
<dbReference type="InterPro" id="IPR011549">
    <property type="entry name" value="RibD_C"/>
</dbReference>
<comment type="pathway">
    <text evidence="2 13">Cofactor biosynthesis; riboflavin biosynthesis; 5-amino-6-(D-ribitylamino)uracil from GTP: step 2/4.</text>
</comment>
<dbReference type="RefSeq" id="WP_245939584.1">
    <property type="nucleotide sequence ID" value="NZ_RBIE01000001.1"/>
</dbReference>
<evidence type="ECO:0000256" key="4">
    <source>
        <dbReference type="ARBA" id="ARBA00005259"/>
    </source>
</evidence>
<proteinExistence type="inferred from homology"/>
<dbReference type="FunFam" id="3.40.140.10:FF:000025">
    <property type="entry name" value="Riboflavin biosynthesis protein RibD"/>
    <property type="match status" value="1"/>
</dbReference>
<evidence type="ECO:0000256" key="13">
    <source>
        <dbReference type="PIRNR" id="PIRNR006769"/>
    </source>
</evidence>
<feature type="domain" description="CMP/dCMP-type deaminase" evidence="17">
    <location>
        <begin position="6"/>
        <end position="127"/>
    </location>
</feature>
<feature type="binding site" evidence="15">
    <location>
        <position position="188"/>
    </location>
    <ligand>
        <name>substrate</name>
    </ligand>
</feature>
<organism evidence="18 19">
    <name type="scientific">Thermovibrio guaymasensis</name>
    <dbReference type="NCBI Taxonomy" id="240167"/>
    <lineage>
        <taxon>Bacteria</taxon>
        <taxon>Pseudomonadati</taxon>
        <taxon>Aquificota</taxon>
        <taxon>Aquificia</taxon>
        <taxon>Desulfurobacteriales</taxon>
        <taxon>Desulfurobacteriaceae</taxon>
        <taxon>Thermovibrio</taxon>
    </lineage>
</organism>
<dbReference type="InterPro" id="IPR016193">
    <property type="entry name" value="Cytidine_deaminase-like"/>
</dbReference>
<dbReference type="PANTHER" id="PTHR38011:SF7">
    <property type="entry name" value="2,5-DIAMINO-6-RIBOSYLAMINO-4(3H)-PYRIMIDINONE 5'-PHOSPHATE REDUCTASE"/>
    <property type="match status" value="1"/>
</dbReference>
<protein>
    <recommendedName>
        <fullName evidence="13">Riboflavin biosynthesis protein RibD</fullName>
    </recommendedName>
    <domain>
        <recommendedName>
            <fullName evidence="13">Diaminohydroxyphosphoribosylaminopyrimidine deaminase</fullName>
            <shortName evidence="13">DRAP deaminase</shortName>
            <ecNumber evidence="13">3.5.4.26</ecNumber>
        </recommendedName>
        <alternativeName>
            <fullName evidence="13">Riboflavin-specific deaminase</fullName>
        </alternativeName>
    </domain>
    <domain>
        <recommendedName>
            <fullName evidence="13">5-amino-6-(5-phosphoribosylamino)uracil reductase</fullName>
            <ecNumber evidence="13">1.1.1.193</ecNumber>
        </recommendedName>
        <alternativeName>
            <fullName evidence="13">HTP reductase</fullName>
        </alternativeName>
    </domain>
</protein>
<feature type="binding site" evidence="15">
    <location>
        <position position="172"/>
    </location>
    <ligand>
        <name>substrate</name>
    </ligand>
</feature>
<dbReference type="NCBIfam" id="TIGR00326">
    <property type="entry name" value="eubact_ribD"/>
    <property type="match status" value="1"/>
</dbReference>
<dbReference type="EMBL" id="RBIE01000001">
    <property type="protein sequence ID" value="RKQ64041.1"/>
    <property type="molecule type" value="Genomic_DNA"/>
</dbReference>
<dbReference type="UniPathway" id="UPA00275">
    <property type="reaction ID" value="UER00401"/>
</dbReference>
<feature type="binding site" evidence="15">
    <location>
        <position position="174"/>
    </location>
    <ligand>
        <name>NADP(+)</name>
        <dbReference type="ChEBI" id="CHEBI:58349"/>
    </ligand>
</feature>
<dbReference type="CDD" id="cd01284">
    <property type="entry name" value="Riboflavin_deaminase-reductase"/>
    <property type="match status" value="1"/>
</dbReference>
<dbReference type="Gene3D" id="3.40.430.10">
    <property type="entry name" value="Dihydrofolate Reductase, subunit A"/>
    <property type="match status" value="1"/>
</dbReference>
<dbReference type="PROSITE" id="PS00903">
    <property type="entry name" value="CYT_DCMP_DEAMINASES_1"/>
    <property type="match status" value="1"/>
</dbReference>
<dbReference type="NCBIfam" id="TIGR00227">
    <property type="entry name" value="ribD_Cterm"/>
    <property type="match status" value="1"/>
</dbReference>
<comment type="pathway">
    <text evidence="3 13">Cofactor biosynthesis; riboflavin biosynthesis; 5-amino-6-(D-ribitylamino)uracil from GTP: step 3/4.</text>
</comment>
<evidence type="ECO:0000313" key="19">
    <source>
        <dbReference type="Proteomes" id="UP000280881"/>
    </source>
</evidence>
<keyword evidence="12" id="KW-0511">Multifunctional enzyme</keyword>
<dbReference type="SUPFAM" id="SSF53927">
    <property type="entry name" value="Cytidine deaminase-like"/>
    <property type="match status" value="1"/>
</dbReference>
<comment type="catalytic activity">
    <reaction evidence="13">
        <text>5-amino-6-(5-phospho-D-ribitylamino)uracil + NADP(+) = 5-amino-6-(5-phospho-D-ribosylamino)uracil + NADPH + H(+)</text>
        <dbReference type="Rhea" id="RHEA:17845"/>
        <dbReference type="ChEBI" id="CHEBI:15378"/>
        <dbReference type="ChEBI" id="CHEBI:57783"/>
        <dbReference type="ChEBI" id="CHEBI:58349"/>
        <dbReference type="ChEBI" id="CHEBI:58421"/>
        <dbReference type="ChEBI" id="CHEBI:58453"/>
        <dbReference type="EC" id="1.1.1.193"/>
    </reaction>
</comment>
<feature type="active site" description="Proton donor" evidence="14">
    <location>
        <position position="57"/>
    </location>
</feature>
<keyword evidence="19" id="KW-1185">Reference proteome</keyword>
<reference evidence="18 19" key="1">
    <citation type="submission" date="2018-10" db="EMBL/GenBank/DDBJ databases">
        <title>Genomic Encyclopedia of Type Strains, Phase IV (KMG-IV): sequencing the most valuable type-strain genomes for metagenomic binning, comparative biology and taxonomic classification.</title>
        <authorList>
            <person name="Goeker M."/>
        </authorList>
    </citation>
    <scope>NUCLEOTIDE SEQUENCE [LARGE SCALE GENOMIC DNA]</scope>
    <source>
        <strain evidence="18 19">DSM 15521</strain>
    </source>
</reference>
<evidence type="ECO:0000256" key="14">
    <source>
        <dbReference type="PIRSR" id="PIRSR006769-1"/>
    </source>
</evidence>
<evidence type="ECO:0000256" key="12">
    <source>
        <dbReference type="ARBA" id="ARBA00023268"/>
    </source>
</evidence>
<evidence type="ECO:0000256" key="15">
    <source>
        <dbReference type="PIRSR" id="PIRSR006769-2"/>
    </source>
</evidence>
<dbReference type="InterPro" id="IPR050765">
    <property type="entry name" value="Riboflavin_Biosynth_HTPR"/>
</dbReference>
<comment type="similarity">
    <text evidence="5 13">In the C-terminal section; belongs to the HTP reductase family.</text>
</comment>
<feature type="binding site" evidence="16">
    <location>
        <position position="80"/>
    </location>
    <ligand>
        <name>Zn(2+)</name>
        <dbReference type="ChEBI" id="CHEBI:29105"/>
        <note>catalytic</note>
    </ligand>
</feature>
<feature type="binding site" evidence="15">
    <location>
        <position position="211"/>
    </location>
    <ligand>
        <name>substrate</name>
    </ligand>
</feature>
<comment type="caution">
    <text evidence="18">The sequence shown here is derived from an EMBL/GenBank/DDBJ whole genome shotgun (WGS) entry which is preliminary data.</text>
</comment>
<evidence type="ECO:0000256" key="8">
    <source>
        <dbReference type="ARBA" id="ARBA00022801"/>
    </source>
</evidence>
<dbReference type="Pfam" id="PF01872">
    <property type="entry name" value="RibD_C"/>
    <property type="match status" value="1"/>
</dbReference>
<feature type="binding site" evidence="15">
    <location>
        <position position="200"/>
    </location>
    <ligand>
        <name>NADP(+)</name>
        <dbReference type="ChEBI" id="CHEBI:58349"/>
    </ligand>
</feature>
<keyword evidence="11 13" id="KW-0560">Oxidoreductase</keyword>
<dbReference type="InterPro" id="IPR016192">
    <property type="entry name" value="APOBEC/CMP_deaminase_Zn-bd"/>
</dbReference>
<feature type="binding site" evidence="15">
    <location>
        <position position="299"/>
    </location>
    <ligand>
        <name>substrate</name>
    </ligand>
</feature>
<dbReference type="GO" id="GO:0009231">
    <property type="term" value="P:riboflavin biosynthetic process"/>
    <property type="evidence" value="ECO:0007669"/>
    <property type="project" value="UniProtKB-UniPathway"/>
</dbReference>
<evidence type="ECO:0000256" key="11">
    <source>
        <dbReference type="ARBA" id="ARBA00023002"/>
    </source>
</evidence>
<dbReference type="PANTHER" id="PTHR38011">
    <property type="entry name" value="DIHYDROFOLATE REDUCTASE FAMILY PROTEIN (AFU_ORTHOLOGUE AFUA_8G06820)"/>
    <property type="match status" value="1"/>
</dbReference>
<comment type="function">
    <text evidence="1 13">Converts 2,5-diamino-6-(ribosylamino)-4(3h)-pyrimidinone 5'-phosphate into 5-amino-6-(ribosylamino)-2,4(1h,3h)-pyrimidinedione 5'-phosphate.</text>
</comment>
<evidence type="ECO:0000259" key="17">
    <source>
        <dbReference type="PROSITE" id="PS51747"/>
    </source>
</evidence>
<dbReference type="InterPro" id="IPR004794">
    <property type="entry name" value="Eubact_RibD"/>
</dbReference>
<feature type="binding site" evidence="16">
    <location>
        <position position="89"/>
    </location>
    <ligand>
        <name>Zn(2+)</name>
        <dbReference type="ChEBI" id="CHEBI:29105"/>
        <note>catalytic</note>
    </ligand>
</feature>
<dbReference type="PROSITE" id="PS51747">
    <property type="entry name" value="CYT_DCMP_DEAMINASES_2"/>
    <property type="match status" value="1"/>
</dbReference>
<evidence type="ECO:0000256" key="2">
    <source>
        <dbReference type="ARBA" id="ARBA00004882"/>
    </source>
</evidence>